<sequence>MIDIKKDLTTMLLMLILFVLVSISSKLFPYWESVLCIIGVLGAIFLIIVQFCKFKENKSIGRNVAIEKIKTGNLKYDENKDLSSDERFIIDEFIKLVKVFKSYVAEISALGDSVIDTADETEELSKTLMSLNDLVAEGSQQQAGETESCMNLVEGLSLKFEDVNNAMKVIENRIQLLENASLHGSTNVNDTLTKSSETRDAFTNVSNSIGMLKLKSNNINQIVSVITEIADQTNLLALNASIEAARAGKEGKGFTVVATEVRKLADRSFKSAYEIKNIVSEINMEIDSTETIINSTEDKLNLQLESVKDVNSAFNNIDHCIIECTNQYSAVKDSMDKLEQLKNSIIDDITNIAAISEETAASTGEAVEVSMHQKNSMIILSDIAKKLKSRIDSVESQIAHYNVECDKNREKRIGFVTILPESDPYMINMIKIAKETAKKYGYKLVVRYPQNHLKSKPEEQVSIINELTEKDGGIDYLIIHPWEAKLISPIVNALSKRGIKTICVDGDLPGSNRLAYIGTDNYKAGVSVAQAIIKVAKGKGNVILSTIRKSEIADIRIKAIEEYLHAHSDIRIVDVEINHCDINERFSYLKDALNKYSDVKVIAGLDLHFIKVAELLKKSSNSMDKKLIGFDNTDYNIKAVKAGIVDVLISQRQNLFGQVALKSIFNYESGSKVKEVELLDTYQITKVSEGS</sequence>
<keyword evidence="3" id="KW-0812">Transmembrane</keyword>
<dbReference type="SUPFAM" id="SSF58104">
    <property type="entry name" value="Methyl-accepting chemotaxis protein (MCP) signaling domain"/>
    <property type="match status" value="1"/>
</dbReference>
<dbReference type="InterPro" id="IPR028082">
    <property type="entry name" value="Peripla_BP_I"/>
</dbReference>
<protein>
    <submittedName>
        <fullName evidence="5">Substrate-binding domain-containing protein</fullName>
    </submittedName>
</protein>
<reference evidence="5" key="1">
    <citation type="submission" date="2020-11" db="EMBL/GenBank/DDBJ databases">
        <authorList>
            <person name="Thieme N."/>
            <person name="Liebl W."/>
            <person name="Zverlov V."/>
        </authorList>
    </citation>
    <scope>NUCLEOTIDE SEQUENCE</scope>
    <source>
        <strain evidence="5">NT08</strain>
    </source>
</reference>
<organism evidence="5 6">
    <name type="scientific">Clostridium beijerinckii</name>
    <name type="common">Clostridium MP</name>
    <dbReference type="NCBI Taxonomy" id="1520"/>
    <lineage>
        <taxon>Bacteria</taxon>
        <taxon>Bacillati</taxon>
        <taxon>Bacillota</taxon>
        <taxon>Clostridia</taxon>
        <taxon>Eubacteriales</taxon>
        <taxon>Clostridiaceae</taxon>
        <taxon>Clostridium</taxon>
    </lineage>
</organism>
<keyword evidence="3" id="KW-1133">Transmembrane helix</keyword>
<evidence type="ECO:0000256" key="1">
    <source>
        <dbReference type="ARBA" id="ARBA00023224"/>
    </source>
</evidence>
<dbReference type="Pfam" id="PF00015">
    <property type="entry name" value="MCPsignal"/>
    <property type="match status" value="1"/>
</dbReference>
<gene>
    <name evidence="5" type="ORF">IS491_13740</name>
</gene>
<evidence type="ECO:0000313" key="5">
    <source>
        <dbReference type="EMBL" id="MBF7809714.1"/>
    </source>
</evidence>
<dbReference type="AlphaFoldDB" id="A0AAE2RUC5"/>
<keyword evidence="1 2" id="KW-0807">Transducer</keyword>
<dbReference type="GO" id="GO:0016020">
    <property type="term" value="C:membrane"/>
    <property type="evidence" value="ECO:0007669"/>
    <property type="project" value="InterPro"/>
</dbReference>
<dbReference type="Pfam" id="PF13407">
    <property type="entry name" value="Peripla_BP_4"/>
    <property type="match status" value="1"/>
</dbReference>
<comment type="caution">
    <text evidence="5">The sequence shown here is derived from an EMBL/GenBank/DDBJ whole genome shotgun (WGS) entry which is preliminary data.</text>
</comment>
<evidence type="ECO:0000313" key="6">
    <source>
        <dbReference type="Proteomes" id="UP000631418"/>
    </source>
</evidence>
<dbReference type="GO" id="GO:0007165">
    <property type="term" value="P:signal transduction"/>
    <property type="evidence" value="ECO:0007669"/>
    <property type="project" value="UniProtKB-KW"/>
</dbReference>
<dbReference type="Proteomes" id="UP000631418">
    <property type="component" value="Unassembled WGS sequence"/>
</dbReference>
<dbReference type="Gene3D" id="3.40.50.2300">
    <property type="match status" value="2"/>
</dbReference>
<dbReference type="InterPro" id="IPR004089">
    <property type="entry name" value="MCPsignal_dom"/>
</dbReference>
<dbReference type="Gene3D" id="1.10.287.950">
    <property type="entry name" value="Methyl-accepting chemotaxis protein"/>
    <property type="match status" value="1"/>
</dbReference>
<evidence type="ECO:0000256" key="2">
    <source>
        <dbReference type="PROSITE-ProRule" id="PRU00284"/>
    </source>
</evidence>
<feature type="transmembrane region" description="Helical" evidence="3">
    <location>
        <begin position="7"/>
        <end position="24"/>
    </location>
</feature>
<dbReference type="PROSITE" id="PS50111">
    <property type="entry name" value="CHEMOTAXIS_TRANSDUC_2"/>
    <property type="match status" value="1"/>
</dbReference>
<dbReference type="PANTHER" id="PTHR32089">
    <property type="entry name" value="METHYL-ACCEPTING CHEMOTAXIS PROTEIN MCPB"/>
    <property type="match status" value="1"/>
</dbReference>
<feature type="transmembrane region" description="Helical" evidence="3">
    <location>
        <begin position="30"/>
        <end position="52"/>
    </location>
</feature>
<dbReference type="SUPFAM" id="SSF53822">
    <property type="entry name" value="Periplasmic binding protein-like I"/>
    <property type="match status" value="1"/>
</dbReference>
<proteinExistence type="predicted"/>
<feature type="domain" description="Methyl-accepting transducer" evidence="4">
    <location>
        <begin position="117"/>
        <end position="367"/>
    </location>
</feature>
<dbReference type="RefSeq" id="WP_038457770.1">
    <property type="nucleotide sequence ID" value="NZ_CP073279.1"/>
</dbReference>
<evidence type="ECO:0000256" key="3">
    <source>
        <dbReference type="SAM" id="Phobius"/>
    </source>
</evidence>
<evidence type="ECO:0000259" key="4">
    <source>
        <dbReference type="PROSITE" id="PS50111"/>
    </source>
</evidence>
<dbReference type="SMART" id="SM00283">
    <property type="entry name" value="MA"/>
    <property type="match status" value="1"/>
</dbReference>
<dbReference type="CDD" id="cd01536">
    <property type="entry name" value="PBP1_ABC_sugar_binding-like"/>
    <property type="match status" value="1"/>
</dbReference>
<dbReference type="InterPro" id="IPR025997">
    <property type="entry name" value="SBP_2_dom"/>
</dbReference>
<dbReference type="EMBL" id="JADOEF010000001">
    <property type="protein sequence ID" value="MBF7809714.1"/>
    <property type="molecule type" value="Genomic_DNA"/>
</dbReference>
<dbReference type="PANTHER" id="PTHR32089:SF112">
    <property type="entry name" value="LYSOZYME-LIKE PROTEIN-RELATED"/>
    <property type="match status" value="1"/>
</dbReference>
<name>A0AAE2RUC5_CLOBE</name>
<keyword evidence="3" id="KW-0472">Membrane</keyword>
<accession>A0AAE2RUC5</accession>